<keyword evidence="6" id="KW-0133">Cell shape</keyword>
<dbReference type="EMBL" id="WSRS01000022">
    <property type="protein sequence ID" value="MVX58752.1"/>
    <property type="molecule type" value="Genomic_DNA"/>
</dbReference>
<comment type="similarity">
    <text evidence="1">Belongs to the FemABX family.</text>
</comment>
<gene>
    <name evidence="14" type="ORF">E5983_03690</name>
</gene>
<dbReference type="AlphaFoldDB" id="A0A7X3KCB2"/>
<keyword evidence="13" id="KW-0175">Coiled coil</keyword>
<keyword evidence="9" id="KW-0961">Cell wall biogenesis/degradation</keyword>
<dbReference type="SUPFAM" id="SSF55729">
    <property type="entry name" value="Acyl-CoA N-acyltransferases (Nat)"/>
    <property type="match status" value="2"/>
</dbReference>
<comment type="catalytic activity">
    <reaction evidence="12">
        <text>beta-D-GlcNAc-(1-&gt;4)-Mur2Ac(oyl-L-Ala-D-isoglutaminyl-L-Lys-(N(6)-Gly)-D-Ala-D-Ala)-di-trans,octa-cis-undecaprenyl diphosphate + 2 glycyl-tRNA(Gly) = MurNAc-L-Ala-D-isoglutaminyl-L-Lys-(N(6)-tri-Gly)-D-Ala-D-Ala-diphospho-di-trans,octa-cis-undecaprenyl-GlcNAc + 2 tRNA(Gly) + 2 H(+)</text>
        <dbReference type="Rhea" id="RHEA:30439"/>
        <dbReference type="Rhea" id="RHEA-COMP:9664"/>
        <dbReference type="Rhea" id="RHEA-COMP:9683"/>
        <dbReference type="ChEBI" id="CHEBI:15378"/>
        <dbReference type="ChEBI" id="CHEBI:62234"/>
        <dbReference type="ChEBI" id="CHEBI:62235"/>
        <dbReference type="ChEBI" id="CHEBI:78442"/>
        <dbReference type="ChEBI" id="CHEBI:78522"/>
        <dbReference type="EC" id="2.3.2.17"/>
    </reaction>
</comment>
<dbReference type="Proteomes" id="UP000461595">
    <property type="component" value="Unassembled WGS sequence"/>
</dbReference>
<protein>
    <recommendedName>
        <fullName evidence="3">Aminoacyltransferase FemA</fullName>
        <ecNumber evidence="2">2.3.2.17</ecNumber>
    </recommendedName>
    <alternativeName>
        <fullName evidence="11">Factor essential for expression of methicillin resistance A</fullName>
    </alternativeName>
    <alternativeName>
        <fullName evidence="10">N-acetylmuramoyl-L-alanyl-D-glutamyl-L-lysyl-(N6-glycyl)-D-alanyl-D-alanine-diphosphoundecaprenyl-N-acetylglucosamine:glycine glycyltransferase</fullName>
    </alternativeName>
</protein>
<dbReference type="GO" id="GO:0016755">
    <property type="term" value="F:aminoacyltransferase activity"/>
    <property type="evidence" value="ECO:0007669"/>
    <property type="project" value="InterPro"/>
</dbReference>
<keyword evidence="8" id="KW-0012">Acyltransferase</keyword>
<reference evidence="14 15" key="1">
    <citation type="submission" date="2019-12" db="EMBL/GenBank/DDBJ databases">
        <title>Microbes associate with the intestines of laboratory mice.</title>
        <authorList>
            <person name="Navarre W."/>
            <person name="Wong E."/>
        </authorList>
    </citation>
    <scope>NUCLEOTIDE SEQUENCE [LARGE SCALE GENOMIC DNA]</scope>
    <source>
        <strain evidence="14 15">NM51_B2-22</strain>
    </source>
</reference>
<dbReference type="PANTHER" id="PTHR36174">
    <property type="entry name" value="LIPID II:GLYCINE GLYCYLTRANSFERASE"/>
    <property type="match status" value="1"/>
</dbReference>
<accession>A0A7X3KCB2</accession>
<dbReference type="GO" id="GO:0009252">
    <property type="term" value="P:peptidoglycan biosynthetic process"/>
    <property type="evidence" value="ECO:0007669"/>
    <property type="project" value="UniProtKB-KW"/>
</dbReference>
<evidence type="ECO:0000256" key="11">
    <source>
        <dbReference type="ARBA" id="ARBA00032233"/>
    </source>
</evidence>
<evidence type="ECO:0000256" key="1">
    <source>
        <dbReference type="ARBA" id="ARBA00009943"/>
    </source>
</evidence>
<evidence type="ECO:0000256" key="2">
    <source>
        <dbReference type="ARBA" id="ARBA00012466"/>
    </source>
</evidence>
<dbReference type="SUPFAM" id="SSF46589">
    <property type="entry name" value="tRNA-binding arm"/>
    <property type="match status" value="1"/>
</dbReference>
<evidence type="ECO:0000256" key="8">
    <source>
        <dbReference type="ARBA" id="ARBA00023315"/>
    </source>
</evidence>
<evidence type="ECO:0000256" key="13">
    <source>
        <dbReference type="SAM" id="Coils"/>
    </source>
</evidence>
<dbReference type="InterPro" id="IPR016181">
    <property type="entry name" value="Acyl_CoA_acyltransferase"/>
</dbReference>
<dbReference type="OrthoDB" id="2303924at2"/>
<evidence type="ECO:0000256" key="9">
    <source>
        <dbReference type="ARBA" id="ARBA00023316"/>
    </source>
</evidence>
<evidence type="ECO:0000256" key="7">
    <source>
        <dbReference type="ARBA" id="ARBA00022984"/>
    </source>
</evidence>
<evidence type="ECO:0000256" key="12">
    <source>
        <dbReference type="ARBA" id="ARBA00047483"/>
    </source>
</evidence>
<dbReference type="GO" id="GO:0000166">
    <property type="term" value="F:nucleotide binding"/>
    <property type="evidence" value="ECO:0007669"/>
    <property type="project" value="InterPro"/>
</dbReference>
<comment type="caution">
    <text evidence="14">The sequence shown here is derived from an EMBL/GenBank/DDBJ whole genome shotgun (WGS) entry which is preliminary data.</text>
</comment>
<evidence type="ECO:0000256" key="3">
    <source>
        <dbReference type="ARBA" id="ARBA00016236"/>
    </source>
</evidence>
<keyword evidence="7" id="KW-0573">Peptidoglycan synthesis</keyword>
<dbReference type="InterPro" id="IPR010978">
    <property type="entry name" value="tRNA-bd_arm"/>
</dbReference>
<dbReference type="PROSITE" id="PS51191">
    <property type="entry name" value="FEMABX"/>
    <property type="match status" value="1"/>
</dbReference>
<evidence type="ECO:0000256" key="10">
    <source>
        <dbReference type="ARBA" id="ARBA00030706"/>
    </source>
</evidence>
<evidence type="ECO:0000256" key="6">
    <source>
        <dbReference type="ARBA" id="ARBA00022960"/>
    </source>
</evidence>
<evidence type="ECO:0000313" key="15">
    <source>
        <dbReference type="Proteomes" id="UP000461595"/>
    </source>
</evidence>
<dbReference type="RefSeq" id="WP_160332565.1">
    <property type="nucleotide sequence ID" value="NZ_WSRS01000022.1"/>
</dbReference>
<evidence type="ECO:0000256" key="5">
    <source>
        <dbReference type="ARBA" id="ARBA00022679"/>
    </source>
</evidence>
<evidence type="ECO:0000313" key="14">
    <source>
        <dbReference type="EMBL" id="MVX58752.1"/>
    </source>
</evidence>
<evidence type="ECO:0000256" key="4">
    <source>
        <dbReference type="ARBA" id="ARBA00022490"/>
    </source>
</evidence>
<keyword evidence="4" id="KW-0963">Cytoplasm</keyword>
<dbReference type="PANTHER" id="PTHR36174:SF2">
    <property type="entry name" value="AMINOACYLTRANSFERASE FEMA"/>
    <property type="match status" value="1"/>
</dbReference>
<dbReference type="GO" id="GO:0008360">
    <property type="term" value="P:regulation of cell shape"/>
    <property type="evidence" value="ECO:0007669"/>
    <property type="project" value="UniProtKB-KW"/>
</dbReference>
<dbReference type="Gene3D" id="1.20.58.90">
    <property type="match status" value="1"/>
</dbReference>
<dbReference type="Gene3D" id="3.40.630.30">
    <property type="match status" value="2"/>
</dbReference>
<dbReference type="GO" id="GO:0071555">
    <property type="term" value="P:cell wall organization"/>
    <property type="evidence" value="ECO:0007669"/>
    <property type="project" value="UniProtKB-KW"/>
</dbReference>
<sequence>MLETITLQEFEQLHVEKQSYMQSPEMASLLEKRGYTVEFLAYKENNRILVATMLQSMPMTGGLHMEITLGPLVFDTSGLKIFYQELQNYAKQKGALELLVFPDVSYQDHDSNGQPTGPQNTLELDLLQDLGFQFQGFQTGYTASAPNWVYLKDLTGLDQKSLLNSFTKNGKALVKKANTFGIKLRPLSRAELPLFKEVTEATSSRREFSDKDLAYYEAFFDSFGQRAEFMAAFLNFQEYTQEIQKGHQALAQKIAKLEERPPSTKRDNQLREFNAQLETFQVRLTEAKDLVAKYGDEDVLLAASLFLYMPEEAVYLFSGSYSEFNKFYAPALLQEYVMKEAMKRGIRHYNLLGIMGEFDGSDGVLRFKQNFNGSISQKVGTFTYFPSPLKAKLLQGLKKIIGR</sequence>
<feature type="coiled-coil region" evidence="13">
    <location>
        <begin position="240"/>
        <end position="290"/>
    </location>
</feature>
<keyword evidence="5 14" id="KW-0808">Transferase</keyword>
<organism evidence="14 15">
    <name type="scientific">Streptococcus danieliae</name>
    <dbReference type="NCBI Taxonomy" id="747656"/>
    <lineage>
        <taxon>Bacteria</taxon>
        <taxon>Bacillati</taxon>
        <taxon>Bacillota</taxon>
        <taxon>Bacilli</taxon>
        <taxon>Lactobacillales</taxon>
        <taxon>Streptococcaceae</taxon>
        <taxon>Streptococcus</taxon>
    </lineage>
</organism>
<proteinExistence type="inferred from homology"/>
<dbReference type="Pfam" id="PF02388">
    <property type="entry name" value="FemAB"/>
    <property type="match status" value="1"/>
</dbReference>
<dbReference type="InterPro" id="IPR050644">
    <property type="entry name" value="PG_Glycine_Bridge_Synth"/>
</dbReference>
<dbReference type="EC" id="2.3.2.17" evidence="2"/>
<name>A0A7X3KCB2_9STRE</name>
<dbReference type="InterPro" id="IPR003447">
    <property type="entry name" value="FEMABX"/>
</dbReference>